<dbReference type="RefSeq" id="WP_319843096.1">
    <property type="nucleotide sequence ID" value="NZ_JAXAFJ010000001.1"/>
</dbReference>
<dbReference type="SUPFAM" id="SSF53613">
    <property type="entry name" value="Ribokinase-like"/>
    <property type="match status" value="1"/>
</dbReference>
<gene>
    <name evidence="7" type="ORF">SCD90_02825</name>
</gene>
<name>A0ABU4RJG2_9HYPH</name>
<keyword evidence="8" id="KW-1185">Reference proteome</keyword>
<keyword evidence="3" id="KW-0547">Nucleotide-binding</keyword>
<evidence type="ECO:0000313" key="8">
    <source>
        <dbReference type="Proteomes" id="UP001274321"/>
    </source>
</evidence>
<evidence type="ECO:0000313" key="7">
    <source>
        <dbReference type="EMBL" id="MDX6804989.1"/>
    </source>
</evidence>
<dbReference type="Pfam" id="PF00294">
    <property type="entry name" value="PfkB"/>
    <property type="match status" value="1"/>
</dbReference>
<dbReference type="CDD" id="cd01167">
    <property type="entry name" value="bac_FRK"/>
    <property type="match status" value="1"/>
</dbReference>
<dbReference type="Proteomes" id="UP001274321">
    <property type="component" value="Unassembled WGS sequence"/>
</dbReference>
<keyword evidence="2 7" id="KW-0808">Transferase</keyword>
<organism evidence="7 8">
    <name type="scientific">Terrihabitans rhizophilus</name>
    <dbReference type="NCBI Taxonomy" id="3092662"/>
    <lineage>
        <taxon>Bacteria</taxon>
        <taxon>Pseudomonadati</taxon>
        <taxon>Pseudomonadota</taxon>
        <taxon>Alphaproteobacteria</taxon>
        <taxon>Hyphomicrobiales</taxon>
        <taxon>Terrihabitans</taxon>
    </lineage>
</organism>
<evidence type="ECO:0000256" key="3">
    <source>
        <dbReference type="ARBA" id="ARBA00022741"/>
    </source>
</evidence>
<evidence type="ECO:0000256" key="2">
    <source>
        <dbReference type="ARBA" id="ARBA00022679"/>
    </source>
</evidence>
<comment type="caution">
    <text evidence="7">The sequence shown here is derived from an EMBL/GenBank/DDBJ whole genome shotgun (WGS) entry which is preliminary data.</text>
</comment>
<evidence type="ECO:0000256" key="5">
    <source>
        <dbReference type="ARBA" id="ARBA00022840"/>
    </source>
</evidence>
<evidence type="ECO:0000256" key="1">
    <source>
        <dbReference type="ARBA" id="ARBA00010688"/>
    </source>
</evidence>
<feature type="domain" description="Carbohydrate kinase PfkB" evidence="6">
    <location>
        <begin position="4"/>
        <end position="302"/>
    </location>
</feature>
<accession>A0ABU4RJG2</accession>
<dbReference type="InterPro" id="IPR029056">
    <property type="entry name" value="Ribokinase-like"/>
</dbReference>
<dbReference type="PANTHER" id="PTHR43085:SF1">
    <property type="entry name" value="PSEUDOURIDINE KINASE-RELATED"/>
    <property type="match status" value="1"/>
</dbReference>
<keyword evidence="5" id="KW-0067">ATP-binding</keyword>
<dbReference type="PANTHER" id="PTHR43085">
    <property type="entry name" value="HEXOKINASE FAMILY MEMBER"/>
    <property type="match status" value="1"/>
</dbReference>
<dbReference type="PROSITE" id="PS00584">
    <property type="entry name" value="PFKB_KINASES_2"/>
    <property type="match status" value="1"/>
</dbReference>
<dbReference type="GO" id="GO:0016301">
    <property type="term" value="F:kinase activity"/>
    <property type="evidence" value="ECO:0007669"/>
    <property type="project" value="UniProtKB-KW"/>
</dbReference>
<dbReference type="InterPro" id="IPR050306">
    <property type="entry name" value="PfkB_Carbo_kinase"/>
</dbReference>
<proteinExistence type="inferred from homology"/>
<dbReference type="InterPro" id="IPR002173">
    <property type="entry name" value="Carboh/pur_kinase_PfkB_CS"/>
</dbReference>
<dbReference type="InterPro" id="IPR011611">
    <property type="entry name" value="PfkB_dom"/>
</dbReference>
<comment type="similarity">
    <text evidence="1">Belongs to the carbohydrate kinase PfkB family.</text>
</comment>
<reference evidence="7 8" key="1">
    <citation type="submission" date="2023-11" db="EMBL/GenBank/DDBJ databases">
        <authorList>
            <person name="Bao R."/>
        </authorList>
    </citation>
    <scope>NUCLEOTIDE SEQUENCE [LARGE SCALE GENOMIC DNA]</scope>
    <source>
        <strain evidence="7 8">PJ23</strain>
    </source>
</reference>
<evidence type="ECO:0000259" key="6">
    <source>
        <dbReference type="Pfam" id="PF00294"/>
    </source>
</evidence>
<protein>
    <submittedName>
        <fullName evidence="7">Carbohydrate kinase</fullName>
        <ecNumber evidence="7">2.7.1.-</ecNumber>
    </submittedName>
</protein>
<dbReference type="EC" id="2.7.1.-" evidence="7"/>
<dbReference type="EMBL" id="JAXAFJ010000001">
    <property type="protein sequence ID" value="MDX6804989.1"/>
    <property type="molecule type" value="Genomic_DNA"/>
</dbReference>
<sequence length="310" mass="32828">MLLSCGDALIDFMPAKASDGQDALVPAVGGSCLNVAVAMARLGAPAGFLGGLSTDMFGRMIADHATASGVDLRHAARSDDQTTLAFVRVVEGEPHYAFHDESSAARRWTWSVGSIPFEAVDALHVGSTTLINEPSSSETLALVEEAHGRTVIHFDPNCRPALIRNREAYAACMARFTRRADIVRMSDVDCGFLFPGAEQSDVAARLIGEGASLVVITRGKKGVSAWQRSGLIVEVEASHLNIADTIGAGDSFQGAMLVALRDLGALDRSALKTIGENDLHRALRFAARCAAVTCSRPGADPPWRREVGTA</sequence>
<evidence type="ECO:0000256" key="4">
    <source>
        <dbReference type="ARBA" id="ARBA00022777"/>
    </source>
</evidence>
<dbReference type="Gene3D" id="3.40.1190.20">
    <property type="match status" value="1"/>
</dbReference>
<keyword evidence="4 7" id="KW-0418">Kinase</keyword>